<accession>B1ZQN7</accession>
<dbReference type="InterPro" id="IPR013022">
    <property type="entry name" value="Xyl_isomerase-like_TIM-brl"/>
</dbReference>
<dbReference type="RefSeq" id="WP_012375183.1">
    <property type="nucleotide sequence ID" value="NC_010571.1"/>
</dbReference>
<keyword evidence="1 4" id="KW-0413">Isomerase</keyword>
<dbReference type="GO" id="GO:0016853">
    <property type="term" value="F:isomerase activity"/>
    <property type="evidence" value="ECO:0007669"/>
    <property type="project" value="UniProtKB-KW"/>
</dbReference>
<evidence type="ECO:0000256" key="2">
    <source>
        <dbReference type="SAM" id="SignalP"/>
    </source>
</evidence>
<dbReference type="InterPro" id="IPR036237">
    <property type="entry name" value="Xyl_isomerase-like_sf"/>
</dbReference>
<dbReference type="Gene3D" id="3.20.20.150">
    <property type="entry name" value="Divalent-metal-dependent TIM barrel enzymes"/>
    <property type="match status" value="1"/>
</dbReference>
<dbReference type="InterPro" id="IPR006311">
    <property type="entry name" value="TAT_signal"/>
</dbReference>
<evidence type="ECO:0000256" key="1">
    <source>
        <dbReference type="ARBA" id="ARBA00023235"/>
    </source>
</evidence>
<feature type="chain" id="PRO_5002774849" evidence="2">
    <location>
        <begin position="28"/>
        <end position="294"/>
    </location>
</feature>
<dbReference type="Proteomes" id="UP000007013">
    <property type="component" value="Chromosome"/>
</dbReference>
<keyword evidence="2" id="KW-0732">Signal</keyword>
<proteinExistence type="predicted"/>
<gene>
    <name evidence="4" type="ordered locus">Oter_2364</name>
</gene>
<dbReference type="OrthoDB" id="9786584at2"/>
<dbReference type="InterPro" id="IPR050417">
    <property type="entry name" value="Sugar_Epim/Isomerase"/>
</dbReference>
<keyword evidence="5" id="KW-1185">Reference proteome</keyword>
<dbReference type="EMBL" id="CP001032">
    <property type="protein sequence ID" value="ACB75646.1"/>
    <property type="molecule type" value="Genomic_DNA"/>
</dbReference>
<dbReference type="SUPFAM" id="SSF51658">
    <property type="entry name" value="Xylose isomerase-like"/>
    <property type="match status" value="1"/>
</dbReference>
<dbReference type="AlphaFoldDB" id="B1ZQN7"/>
<name>B1ZQN7_OPITP</name>
<reference evidence="4 5" key="1">
    <citation type="journal article" date="2011" name="J. Bacteriol.">
        <title>Genome sequence of the verrucomicrobium Opitutus terrae PB90-1, an abundant inhabitant of rice paddy soil ecosystems.</title>
        <authorList>
            <person name="van Passel M.W."/>
            <person name="Kant R."/>
            <person name="Palva A."/>
            <person name="Copeland A."/>
            <person name="Lucas S."/>
            <person name="Lapidus A."/>
            <person name="Glavina del Rio T."/>
            <person name="Pitluck S."/>
            <person name="Goltsman E."/>
            <person name="Clum A."/>
            <person name="Sun H."/>
            <person name="Schmutz J."/>
            <person name="Larimer F.W."/>
            <person name="Land M.L."/>
            <person name="Hauser L."/>
            <person name="Kyrpides N."/>
            <person name="Mikhailova N."/>
            <person name="Richardson P.P."/>
            <person name="Janssen P.H."/>
            <person name="de Vos W.M."/>
            <person name="Smidt H."/>
        </authorList>
    </citation>
    <scope>NUCLEOTIDE SEQUENCE [LARGE SCALE GENOMIC DNA]</scope>
    <source>
        <strain evidence="5">DSM 11246 / JCM 15787 / PB90-1</strain>
    </source>
</reference>
<dbReference type="Pfam" id="PF01261">
    <property type="entry name" value="AP_endonuc_2"/>
    <property type="match status" value="1"/>
</dbReference>
<sequence>MPPGLTRRQAVLSLASLAAASSLPALGRAATATTPETAPATSAGPGFRHSVCRWCYNKIPLEELARAAKEIGLHSVELLGPDEWPVVQRHGLTCAMANGTTTIPRGLNRLEHHADYVPSMIERIRAVAAAGLPNVIVFSGNRDGMPDEQGLENCAIALKQLVGEAEKQRVTICMELLNSKVNHKDYMCDHTAWGAELVRRVSSERFKLLYDIYHMQIMEGDVIRTIQENHAFIGHYHTGGNPGRNEIDETQELYYPAIMRAIKATGFTGFVAQEFIPKRDPLTSLRDAVQRCSV</sequence>
<dbReference type="eggNOG" id="COG3622">
    <property type="taxonomic scope" value="Bacteria"/>
</dbReference>
<feature type="signal peptide" evidence="2">
    <location>
        <begin position="1"/>
        <end position="27"/>
    </location>
</feature>
<evidence type="ECO:0000259" key="3">
    <source>
        <dbReference type="Pfam" id="PF01261"/>
    </source>
</evidence>
<dbReference type="PROSITE" id="PS51318">
    <property type="entry name" value="TAT"/>
    <property type="match status" value="1"/>
</dbReference>
<protein>
    <submittedName>
        <fullName evidence="4">Xylose isomerase domain protein TIM barrel</fullName>
    </submittedName>
</protein>
<dbReference type="STRING" id="452637.Oter_2364"/>
<dbReference type="KEGG" id="ote:Oter_2364"/>
<evidence type="ECO:0000313" key="5">
    <source>
        <dbReference type="Proteomes" id="UP000007013"/>
    </source>
</evidence>
<evidence type="ECO:0000313" key="4">
    <source>
        <dbReference type="EMBL" id="ACB75646.1"/>
    </source>
</evidence>
<dbReference type="PANTHER" id="PTHR43489">
    <property type="entry name" value="ISOMERASE"/>
    <property type="match status" value="1"/>
</dbReference>
<organism evidence="4 5">
    <name type="scientific">Opitutus terrae (strain DSM 11246 / JCM 15787 / PB90-1)</name>
    <dbReference type="NCBI Taxonomy" id="452637"/>
    <lineage>
        <taxon>Bacteria</taxon>
        <taxon>Pseudomonadati</taxon>
        <taxon>Verrucomicrobiota</taxon>
        <taxon>Opitutia</taxon>
        <taxon>Opitutales</taxon>
        <taxon>Opitutaceae</taxon>
        <taxon>Opitutus</taxon>
    </lineage>
</organism>
<feature type="domain" description="Xylose isomerase-like TIM barrel" evidence="3">
    <location>
        <begin position="86"/>
        <end position="283"/>
    </location>
</feature>
<dbReference type="HOGENOM" id="CLU_050006_3_0_0"/>
<dbReference type="PANTHER" id="PTHR43489:SF3">
    <property type="entry name" value="XYLOSE ISOMERASE DOMAIN PROTEIN TIM BARREL"/>
    <property type="match status" value="1"/>
</dbReference>